<sequence length="218" mass="23011">MAAIVLAGFSFTSCEKDDDNNPNGNITLKVNTTSTSSVNLKSSVAANDLVFNSGTITIREVVFDGEVGVNSVSRTISQIADINYATGTVSPGVVIEVPAGDYTGVNLGIELQDDGSDPSVVIEGTYTNSSEEITPIRFEFNSGEVFEANAASVTIEAGSDLVGKITFDAISWFSTVTPDELDNATLTEGTIIVSETKNSDIFDKVADRLDVDTQAVFE</sequence>
<dbReference type="Proteomes" id="UP000032900">
    <property type="component" value="Unassembled WGS sequence"/>
</dbReference>
<evidence type="ECO:0000313" key="1">
    <source>
        <dbReference type="EMBL" id="GAO27753.1"/>
    </source>
</evidence>
<proteinExistence type="predicted"/>
<protein>
    <recommendedName>
        <fullName evidence="3">DUF4382 domain-containing protein</fullName>
    </recommendedName>
</protein>
<dbReference type="OrthoDB" id="851020at2"/>
<dbReference type="AlphaFoldDB" id="A0A0E9LR30"/>
<dbReference type="STRING" id="1236989.JCM15548_14603"/>
<gene>
    <name evidence="1" type="ORF">JCM15548_14603</name>
</gene>
<reference evidence="1 2" key="1">
    <citation type="journal article" date="2015" name="Microbes Environ.">
        <title>Distribution and evolution of nitrogen fixation genes in the phylum bacteroidetes.</title>
        <authorList>
            <person name="Inoue J."/>
            <person name="Oshima K."/>
            <person name="Suda W."/>
            <person name="Sakamoto M."/>
            <person name="Iino T."/>
            <person name="Noda S."/>
            <person name="Hongoh Y."/>
            <person name="Hattori M."/>
            <person name="Ohkuma M."/>
        </authorList>
    </citation>
    <scope>NUCLEOTIDE SEQUENCE [LARGE SCALE GENOMIC DNA]</scope>
    <source>
        <strain evidence="1">JCM 15548</strain>
    </source>
</reference>
<dbReference type="RefSeq" id="WP_157482993.1">
    <property type="nucleotide sequence ID" value="NZ_BAZW01000094.1"/>
</dbReference>
<evidence type="ECO:0008006" key="3">
    <source>
        <dbReference type="Google" id="ProtNLM"/>
    </source>
</evidence>
<organism evidence="1 2">
    <name type="scientific">Geofilum rubicundum JCM 15548</name>
    <dbReference type="NCBI Taxonomy" id="1236989"/>
    <lineage>
        <taxon>Bacteria</taxon>
        <taxon>Pseudomonadati</taxon>
        <taxon>Bacteroidota</taxon>
        <taxon>Bacteroidia</taxon>
        <taxon>Marinilabiliales</taxon>
        <taxon>Marinilabiliaceae</taxon>
        <taxon>Geofilum</taxon>
    </lineage>
</organism>
<name>A0A0E9LR30_9BACT</name>
<keyword evidence="2" id="KW-1185">Reference proteome</keyword>
<dbReference type="EMBL" id="BAZW01000094">
    <property type="protein sequence ID" value="GAO27753.1"/>
    <property type="molecule type" value="Genomic_DNA"/>
</dbReference>
<evidence type="ECO:0000313" key="2">
    <source>
        <dbReference type="Proteomes" id="UP000032900"/>
    </source>
</evidence>
<accession>A0A0E9LR30</accession>
<comment type="caution">
    <text evidence="1">The sequence shown here is derived from an EMBL/GenBank/DDBJ whole genome shotgun (WGS) entry which is preliminary data.</text>
</comment>